<evidence type="ECO:0000313" key="2">
    <source>
        <dbReference type="EMBL" id="OZM56964.1"/>
    </source>
</evidence>
<reference evidence="2 3" key="2">
    <citation type="submission" date="2017-09" db="EMBL/GenBank/DDBJ databases">
        <title>Bacillus patelloidae sp. nov., isolated from the intestinal tract of a marine limpet.</title>
        <authorList>
            <person name="Liu R."/>
            <person name="Dong C."/>
            <person name="Shao Z."/>
        </authorList>
    </citation>
    <scope>NUCLEOTIDE SEQUENCE [LARGE SCALE GENOMIC DNA]</scope>
    <source>
        <strain evidence="2 3">SA5d-4</strain>
    </source>
</reference>
<feature type="transmembrane region" description="Helical" evidence="1">
    <location>
        <begin position="90"/>
        <end position="107"/>
    </location>
</feature>
<dbReference type="Proteomes" id="UP000217083">
    <property type="component" value="Unassembled WGS sequence"/>
</dbReference>
<keyword evidence="1" id="KW-1133">Transmembrane helix</keyword>
<dbReference type="AlphaFoldDB" id="A0A263BTB9"/>
<dbReference type="RefSeq" id="WP_094924493.1">
    <property type="nucleotide sequence ID" value="NZ_NPIA01000004.1"/>
</dbReference>
<sequence length="113" mass="13254">MYQKLKSIYPLVIPIIILVLGYFHGMKMRIEPTHDTFIGLLIFTFPFLFFMQGLYARFLNSNLLYSLSSAVASYIIVVFVWLNSIALDHLIFYIPIFLLGYGTMHLIKWRLVK</sequence>
<accession>A0A263BTB9</accession>
<organism evidence="2 3">
    <name type="scientific">Lottiidibacillus patelloidae</name>
    <dbReference type="NCBI Taxonomy" id="2670334"/>
    <lineage>
        <taxon>Bacteria</taxon>
        <taxon>Bacillati</taxon>
        <taxon>Bacillota</taxon>
        <taxon>Bacilli</taxon>
        <taxon>Bacillales</taxon>
        <taxon>Bacillaceae</taxon>
        <taxon>Lottiidibacillus</taxon>
    </lineage>
</organism>
<keyword evidence="3" id="KW-1185">Reference proteome</keyword>
<feature type="transmembrane region" description="Helical" evidence="1">
    <location>
        <begin position="63"/>
        <end position="84"/>
    </location>
</feature>
<dbReference type="EMBL" id="NPIA01000004">
    <property type="protein sequence ID" value="OZM56964.1"/>
    <property type="molecule type" value="Genomic_DNA"/>
</dbReference>
<feature type="transmembrane region" description="Helical" evidence="1">
    <location>
        <begin position="7"/>
        <end position="25"/>
    </location>
</feature>
<keyword evidence="1" id="KW-0812">Transmembrane</keyword>
<reference evidence="3" key="1">
    <citation type="submission" date="2017-08" db="EMBL/GenBank/DDBJ databases">
        <authorList>
            <person name="Huang Z."/>
        </authorList>
    </citation>
    <scope>NUCLEOTIDE SEQUENCE [LARGE SCALE GENOMIC DNA]</scope>
    <source>
        <strain evidence="3">SA5d-4</strain>
    </source>
</reference>
<keyword evidence="1" id="KW-0472">Membrane</keyword>
<protein>
    <submittedName>
        <fullName evidence="2">Uncharacterized protein</fullName>
    </submittedName>
</protein>
<proteinExistence type="predicted"/>
<evidence type="ECO:0000313" key="3">
    <source>
        <dbReference type="Proteomes" id="UP000217083"/>
    </source>
</evidence>
<evidence type="ECO:0000256" key="1">
    <source>
        <dbReference type="SAM" id="Phobius"/>
    </source>
</evidence>
<gene>
    <name evidence="2" type="ORF">CIB95_09340</name>
</gene>
<name>A0A263BTB9_9BACI</name>
<feature type="transmembrane region" description="Helical" evidence="1">
    <location>
        <begin position="37"/>
        <end position="56"/>
    </location>
</feature>
<comment type="caution">
    <text evidence="2">The sequence shown here is derived from an EMBL/GenBank/DDBJ whole genome shotgun (WGS) entry which is preliminary data.</text>
</comment>